<feature type="domain" description="Mycoplasma lipoprotein C-terminal" evidence="3">
    <location>
        <begin position="557"/>
        <end position="682"/>
    </location>
</feature>
<dbReference type="KEGG" id="mco:MCJ_000140"/>
<dbReference type="InterPro" id="IPR004890">
    <property type="entry name" value="Lipoprotein_10_C"/>
</dbReference>
<comment type="similarity">
    <text evidence="1">Belongs to the MG185/MG260 family.</text>
</comment>
<reference evidence="6" key="1">
    <citation type="journal article" date="2009" name="BMC Bioinformatics">
        <title>The Mycoplasma conjunctivae genome sequencing, annotation and analysis.</title>
        <authorList>
            <person name="Calderon-Copete S.P."/>
            <person name="Wigger G."/>
            <person name="Wunderlin C."/>
            <person name="Schmidheini T."/>
            <person name="Frey J."/>
            <person name="Quail M.A."/>
            <person name="Falquet L."/>
        </authorList>
    </citation>
    <scope>NUCLEOTIDE SEQUENCE [LARGE SCALE GENOMIC DNA]</scope>
    <source>
        <strain evidence="6">ATCC 25834 / NCTC 10147 / HRC/581</strain>
    </source>
</reference>
<evidence type="ECO:0000313" key="5">
    <source>
        <dbReference type="EMBL" id="CAT04693.1"/>
    </source>
</evidence>
<accession>C5J5H1</accession>
<gene>
    <name evidence="5" type="ordered locus">MCJ_000140</name>
</gene>
<feature type="chain" id="PRO_5002952134" evidence="2">
    <location>
        <begin position="23"/>
        <end position="708"/>
    </location>
</feature>
<sequence>MKTKFNKTKLLAISSTLGLGVAAFVSCGVSGGVSSSRYDTAKDGKIVFGHSFSSTGNEAKVIDAIVKAWNEQAKDLPGHLPMEISPFSGSYNGAASQINTYLESRDKNKLPNIITNYPSFLAIVNKYDMTLPFVSDFESQTTSSSESEVVKNAEDSVRKFLKEKTAPTFLDINKEIPLLDPKGIYSIPFAKSTEILSINQMVLGYIIDQATKSTTNPATIAEDSKEFFGKMTALINNEQKKADLEEVKKIWKEYSPSEQGLSGYVFKRETFNNYTDLFDLARRIKVAFPKSTEGNDLTKAKAVFGIDTSPNAIFELVSSVNNGDKSKNISVLNRDIQQVDYTSYFNDKNSDRYKSFKLAYDLLKSGIKDKSTYYSASGEFNSSFFKNHQEVFSTGSSAGYFHNFFEKNNKKTTLTFKDKSGAEKSVNIDKPQFSVTIDKNTTFEKEEKGSRYKFKSPSSGIRFSKKTKEKVEEFIKTLKDDEKTFLFTSEELIKGIDPEVVQNLDNDTKFKPFVVKVSNFVSVATQDANSQLNEDELLVISAPTQYANDSKYSKSVISQGPDLIGIHANKEEDEATKVFVNWFLTAQVQYPASLSKNEKKTKTMTGIDFWTQNTSYITPFKETFENTKFATDRNLGKRVSWEQFKKFFGQNESNYNLIYDAADSQSASFRSGLRSAFDSVQSRAIQGEDVDFDGFLRILKTNLGPSFS</sequence>
<dbReference type="Pfam" id="PF03305">
    <property type="entry name" value="Lipoprotein_X"/>
    <property type="match status" value="1"/>
</dbReference>
<evidence type="ECO:0000259" key="3">
    <source>
        <dbReference type="Pfam" id="PF03202"/>
    </source>
</evidence>
<evidence type="ECO:0000259" key="4">
    <source>
        <dbReference type="Pfam" id="PF03305"/>
    </source>
</evidence>
<feature type="signal peptide" evidence="2">
    <location>
        <begin position="1"/>
        <end position="22"/>
    </location>
</feature>
<evidence type="ECO:0000256" key="2">
    <source>
        <dbReference type="SAM" id="SignalP"/>
    </source>
</evidence>
<keyword evidence="2" id="KW-0732">Signal</keyword>
<dbReference type="AlphaFoldDB" id="C5J5H1"/>
<dbReference type="Pfam" id="PF03202">
    <property type="entry name" value="Lipoprotein_10"/>
    <property type="match status" value="1"/>
</dbReference>
<feature type="domain" description="Mycoplasma lipoprotein central" evidence="4">
    <location>
        <begin position="243"/>
        <end position="419"/>
    </location>
</feature>
<dbReference type="InterPro" id="IPR054825">
    <property type="entry name" value="P68-like"/>
</dbReference>
<dbReference type="InterPro" id="IPR004984">
    <property type="entry name" value="Mycoplasma_lipoprotein_cen_dom"/>
</dbReference>
<keyword evidence="6" id="KW-1185">Reference proteome</keyword>
<dbReference type="PROSITE" id="PS51257">
    <property type="entry name" value="PROKAR_LIPOPROTEIN"/>
    <property type="match status" value="1"/>
</dbReference>
<proteinExistence type="inferred from homology"/>
<keyword evidence="5" id="KW-0449">Lipoprotein</keyword>
<dbReference type="EMBL" id="FM864216">
    <property type="protein sequence ID" value="CAT04693.1"/>
    <property type="molecule type" value="Genomic_DNA"/>
</dbReference>
<evidence type="ECO:0000256" key="1">
    <source>
        <dbReference type="ARBA" id="ARBA00009031"/>
    </source>
</evidence>
<dbReference type="Proteomes" id="UP000001491">
    <property type="component" value="Chromosome"/>
</dbReference>
<dbReference type="NCBIfam" id="NF045826">
    <property type="entry name" value="lipo_P68"/>
    <property type="match status" value="1"/>
</dbReference>
<dbReference type="HOGENOM" id="CLU_017227_1_0_14"/>
<protein>
    <submittedName>
        <fullName evidence="5">HYPOTHETICAL Uncharacterized lipoprotein MPN_200</fullName>
    </submittedName>
</protein>
<organism evidence="5 6">
    <name type="scientific">Mesomycoplasma conjunctivae (strain ATCC 25834 / NCTC 10147 / HRC/581)</name>
    <name type="common">Mycoplasma conjunctivae</name>
    <dbReference type="NCBI Taxonomy" id="572263"/>
    <lineage>
        <taxon>Bacteria</taxon>
        <taxon>Bacillati</taxon>
        <taxon>Mycoplasmatota</taxon>
        <taxon>Mycoplasmoidales</taxon>
        <taxon>Metamycoplasmataceae</taxon>
        <taxon>Mesomycoplasma</taxon>
    </lineage>
</organism>
<name>C5J5H1_MESCH</name>
<dbReference type="eggNOG" id="COG1653">
    <property type="taxonomic scope" value="Bacteria"/>
</dbReference>
<evidence type="ECO:0000313" key="6">
    <source>
        <dbReference type="Proteomes" id="UP000001491"/>
    </source>
</evidence>